<comment type="caution">
    <text evidence="2">The sequence shown here is derived from an EMBL/GenBank/DDBJ whole genome shotgun (WGS) entry which is preliminary data.</text>
</comment>
<keyword evidence="1" id="KW-0446">Lipid-binding</keyword>
<dbReference type="RefSeq" id="WP_147574143.1">
    <property type="nucleotide sequence ID" value="NZ_JACOPL010000009.1"/>
</dbReference>
<dbReference type="Proteomes" id="UP000606499">
    <property type="component" value="Unassembled WGS sequence"/>
</dbReference>
<protein>
    <submittedName>
        <fullName evidence="2">DegV family protein</fullName>
    </submittedName>
</protein>
<dbReference type="InterPro" id="IPR043168">
    <property type="entry name" value="DegV_C"/>
</dbReference>
<evidence type="ECO:0000313" key="2">
    <source>
        <dbReference type="EMBL" id="MBC5725861.1"/>
    </source>
</evidence>
<dbReference type="PANTHER" id="PTHR33434">
    <property type="entry name" value="DEGV DOMAIN-CONTAINING PROTEIN DR_1986-RELATED"/>
    <property type="match status" value="1"/>
</dbReference>
<dbReference type="Pfam" id="PF02645">
    <property type="entry name" value="DegV"/>
    <property type="match status" value="1"/>
</dbReference>
<dbReference type="PROSITE" id="PS51482">
    <property type="entry name" value="DEGV"/>
    <property type="match status" value="1"/>
</dbReference>
<accession>A0A923LV09</accession>
<dbReference type="Gene3D" id="3.30.1180.10">
    <property type="match status" value="1"/>
</dbReference>
<keyword evidence="3" id="KW-1185">Reference proteome</keyword>
<evidence type="ECO:0000313" key="3">
    <source>
        <dbReference type="Proteomes" id="UP000606499"/>
    </source>
</evidence>
<evidence type="ECO:0000256" key="1">
    <source>
        <dbReference type="ARBA" id="ARBA00023121"/>
    </source>
</evidence>
<dbReference type="GO" id="GO:0008289">
    <property type="term" value="F:lipid binding"/>
    <property type="evidence" value="ECO:0007669"/>
    <property type="project" value="UniProtKB-KW"/>
</dbReference>
<dbReference type="NCBIfam" id="TIGR00762">
    <property type="entry name" value="DegV"/>
    <property type="match status" value="1"/>
</dbReference>
<dbReference type="SUPFAM" id="SSF82549">
    <property type="entry name" value="DAK1/DegV-like"/>
    <property type="match status" value="1"/>
</dbReference>
<dbReference type="EMBL" id="JACOPL010000009">
    <property type="protein sequence ID" value="MBC5725861.1"/>
    <property type="molecule type" value="Genomic_DNA"/>
</dbReference>
<dbReference type="InterPro" id="IPR003797">
    <property type="entry name" value="DegV"/>
</dbReference>
<proteinExistence type="predicted"/>
<reference evidence="2" key="1">
    <citation type="submission" date="2020-08" db="EMBL/GenBank/DDBJ databases">
        <title>Genome public.</title>
        <authorList>
            <person name="Liu C."/>
            <person name="Sun Q."/>
        </authorList>
    </citation>
    <scope>NUCLEOTIDE SEQUENCE</scope>
    <source>
        <strain evidence="2">NSJ-28</strain>
    </source>
</reference>
<dbReference type="AlphaFoldDB" id="A0A923LV09"/>
<name>A0A923LV09_9FIRM</name>
<dbReference type="Gene3D" id="3.40.50.10170">
    <property type="match status" value="1"/>
</dbReference>
<organism evidence="2 3">
    <name type="scientific">Agathobaculum faecis</name>
    <dbReference type="NCBI Taxonomy" id="2763013"/>
    <lineage>
        <taxon>Bacteria</taxon>
        <taxon>Bacillati</taxon>
        <taxon>Bacillota</taxon>
        <taxon>Clostridia</taxon>
        <taxon>Eubacteriales</taxon>
        <taxon>Butyricicoccaceae</taxon>
        <taxon>Agathobaculum</taxon>
    </lineage>
</organism>
<sequence length="294" mass="31891">MNQQKIALLTDSCADIPQADIRKYGIFVVPLKLIFSDGEYADGVDISAVEVYRRLKKEIPKTTLPDGGQVSDTLERIRQAGYTKVLAINFSSGLSGTHNLIRLIGEQTVGLEIAAFDTLSGSLGTGMTVLQAARWIEEGWTWPELLRAIPPLMRATHVFFCVDTLEYLQKGGRVGKITAVAGTMLQIKPILSFAPDGELISVAKIRGRKAAVDQMVRMATALVPRGARFNLAVAHGDAPEELKVIRSLAQKSLPDFENFMEGEIDCTLGAYVGPHLLGVGVQLLTDAVLSKKGE</sequence>
<dbReference type="PANTHER" id="PTHR33434:SF2">
    <property type="entry name" value="FATTY ACID-BINDING PROTEIN TM_1468"/>
    <property type="match status" value="1"/>
</dbReference>
<gene>
    <name evidence="2" type="ORF">H8S45_10385</name>
</gene>
<dbReference type="InterPro" id="IPR050270">
    <property type="entry name" value="DegV_domain_contain"/>
</dbReference>